<evidence type="ECO:0000313" key="11">
    <source>
        <dbReference type="EMBL" id="AHF00107.1"/>
    </source>
</evidence>
<dbReference type="InterPro" id="IPR035965">
    <property type="entry name" value="PAS-like_dom_sf"/>
</dbReference>
<dbReference type="KEGG" id="tti:THITH_09655"/>
<evidence type="ECO:0008006" key="13">
    <source>
        <dbReference type="Google" id="ProtNLM"/>
    </source>
</evidence>
<feature type="domain" description="PAC" evidence="8">
    <location>
        <begin position="686"/>
        <end position="738"/>
    </location>
</feature>
<dbReference type="PROSITE" id="PS50113">
    <property type="entry name" value="PAC"/>
    <property type="match status" value="1"/>
</dbReference>
<dbReference type="Pfam" id="PF00990">
    <property type="entry name" value="GGDEF"/>
    <property type="match status" value="1"/>
</dbReference>
<feature type="domain" description="PAS" evidence="7">
    <location>
        <begin position="612"/>
        <end position="682"/>
    </location>
</feature>
<comment type="cofactor">
    <cofactor evidence="1">
        <name>Mg(2+)</name>
        <dbReference type="ChEBI" id="CHEBI:18420"/>
    </cofactor>
</comment>
<name>W0DNS1_9GAMM</name>
<evidence type="ECO:0000259" key="8">
    <source>
        <dbReference type="PROSITE" id="PS50113"/>
    </source>
</evidence>
<dbReference type="PANTHER" id="PTHR46663">
    <property type="entry name" value="DIGUANYLATE CYCLASE DGCT-RELATED"/>
    <property type="match status" value="1"/>
</dbReference>
<dbReference type="NCBIfam" id="TIGR00254">
    <property type="entry name" value="GGDEF"/>
    <property type="match status" value="1"/>
</dbReference>
<evidence type="ECO:0000256" key="5">
    <source>
        <dbReference type="ARBA" id="ARBA00023136"/>
    </source>
</evidence>
<dbReference type="PROSITE" id="PS50839">
    <property type="entry name" value="CHASE"/>
    <property type="match status" value="1"/>
</dbReference>
<dbReference type="InterPro" id="IPR013767">
    <property type="entry name" value="PAS_fold"/>
</dbReference>
<dbReference type="HOGENOM" id="CLU_014623_0_0_6"/>
<dbReference type="Gene3D" id="3.30.70.270">
    <property type="match status" value="1"/>
</dbReference>
<keyword evidence="3 6" id="KW-0812">Transmembrane</keyword>
<feature type="domain" description="GGDEF" evidence="10">
    <location>
        <begin position="770"/>
        <end position="908"/>
    </location>
</feature>
<dbReference type="CDD" id="cd01949">
    <property type="entry name" value="GGDEF"/>
    <property type="match status" value="1"/>
</dbReference>
<dbReference type="InterPro" id="IPR029787">
    <property type="entry name" value="Nucleotide_cyclase"/>
</dbReference>
<protein>
    <recommendedName>
        <fullName evidence="13">Diguanylate cyclase</fullName>
    </recommendedName>
</protein>
<dbReference type="GO" id="GO:0007165">
    <property type="term" value="P:signal transduction"/>
    <property type="evidence" value="ECO:0007669"/>
    <property type="project" value="UniProtKB-ARBA"/>
</dbReference>
<keyword evidence="5 6" id="KW-0472">Membrane</keyword>
<dbReference type="Proteomes" id="UP000005289">
    <property type="component" value="Chromosome"/>
</dbReference>
<dbReference type="SUPFAM" id="SSF55785">
    <property type="entry name" value="PYP-like sensor domain (PAS domain)"/>
    <property type="match status" value="1"/>
</dbReference>
<sequence>MSWWPVNLLPLRRRRPDPQGAAGSSESASEVQRAHWLDQAVFLLIGAVMLAVGGFWADHWWAKGVDSDLQRQLLAKAVAIARTVNPERVAMLAFDASDAGTAPYERIRQQLIAYHEVSGVRGIYTIALRDGQPLFGPESYAATDPQYSPPGTPYLEPPDEVARVFAEGRGYTTGPYADEFGSFVTALVPVTDPASGEVLIAVGIDIEAEDWLEEVYRARAMVWVAVFALLAIVLGGWSVVLSRDRVSSGQRWGLHNVEVWLAVVFGLALTLIASLTLHAVEARAQHAQFTLLGEAKAVRVIQEFHTLRDHQFQALADALEQMETMDAQSFRMLSRALLSKLHVVGAGWGPRISRDELPAFEATVREQQGGDFQVFETDADGRPQPLSMRDTHFPLRWVEPDRFHSLIGFDLASEPAREQGITLLRHTGLPSATSVVPTADAGDDVVFAYAPVPRPAQDDLVRGGDANFATRGIVIMAMRVEELLRSMVTQERMAHAPVVIELYQLEPGSRPLYLASSSSRLEPMSEPLQGGWPGSDRFALTQPLFVFGRAYALQVRATPEYRAANPPRIGWSTALLGALLTLLAATLVQFLIHRRARLEAQVMARTAELSQSESRYRQVVDNIREIAFQIDNDGRIVFLNTAWEVVTGFPVAESLGTRLLDYVQEEDRDGLQAMLDGLVVAQGEHSHGQFRWQSRDGRYRWLEITARAGWDAEDCLAGVFGTLEDVTERRHREEAIRALAFHDALTGLPNRRLLLDRLQQALVSSRRNRCHGALMFIDLDRFKDLNDTFGHEQGDLLLKEVAQRLRVQVRQSDTVARFGGDEFVVIVAPLSRDGGEAGVQARQIAEKLRSALSAPVTLNGQPYCVTPSIGVQMFAGVDVTVPELLREADEAMYAAKAAGRDRVVMRPVAAAAAN</sequence>
<dbReference type="EMBL" id="CP007029">
    <property type="protein sequence ID" value="AHF00107.1"/>
    <property type="molecule type" value="Genomic_DNA"/>
</dbReference>
<dbReference type="Gene3D" id="3.30.450.350">
    <property type="entry name" value="CHASE domain"/>
    <property type="match status" value="1"/>
</dbReference>
<dbReference type="SUPFAM" id="SSF55073">
    <property type="entry name" value="Nucleotide cyclase"/>
    <property type="match status" value="1"/>
</dbReference>
<keyword evidence="12" id="KW-1185">Reference proteome</keyword>
<feature type="transmembrane region" description="Helical" evidence="6">
    <location>
        <begin position="220"/>
        <end position="239"/>
    </location>
</feature>
<dbReference type="PROSITE" id="PS50112">
    <property type="entry name" value="PAS"/>
    <property type="match status" value="1"/>
</dbReference>
<evidence type="ECO:0000256" key="2">
    <source>
        <dbReference type="ARBA" id="ARBA00004370"/>
    </source>
</evidence>
<accession>W0DNS1</accession>
<dbReference type="GO" id="GO:0006355">
    <property type="term" value="P:regulation of DNA-templated transcription"/>
    <property type="evidence" value="ECO:0007669"/>
    <property type="project" value="InterPro"/>
</dbReference>
<dbReference type="CDD" id="cd00130">
    <property type="entry name" value="PAS"/>
    <property type="match status" value="1"/>
</dbReference>
<organism evidence="11 12">
    <name type="scientific">Thioalkalivibrio paradoxus ARh 1</name>
    <dbReference type="NCBI Taxonomy" id="713585"/>
    <lineage>
        <taxon>Bacteria</taxon>
        <taxon>Pseudomonadati</taxon>
        <taxon>Pseudomonadota</taxon>
        <taxon>Gammaproteobacteria</taxon>
        <taxon>Chromatiales</taxon>
        <taxon>Ectothiorhodospiraceae</taxon>
        <taxon>Thioalkalivibrio</taxon>
    </lineage>
</organism>
<dbReference type="InterPro" id="IPR042240">
    <property type="entry name" value="CHASE_sf"/>
</dbReference>
<dbReference type="STRING" id="713585.THITH_09655"/>
<comment type="subcellular location">
    <subcellularLocation>
        <location evidence="2">Membrane</location>
    </subcellularLocation>
</comment>
<evidence type="ECO:0000313" key="12">
    <source>
        <dbReference type="Proteomes" id="UP000005289"/>
    </source>
</evidence>
<evidence type="ECO:0000259" key="10">
    <source>
        <dbReference type="PROSITE" id="PS50887"/>
    </source>
</evidence>
<dbReference type="Gene3D" id="3.30.450.20">
    <property type="entry name" value="PAS domain"/>
    <property type="match status" value="1"/>
</dbReference>
<dbReference type="GO" id="GO:0016020">
    <property type="term" value="C:membrane"/>
    <property type="evidence" value="ECO:0007669"/>
    <property type="project" value="UniProtKB-SubCell"/>
</dbReference>
<dbReference type="RefSeq" id="WP_006747321.1">
    <property type="nucleotide sequence ID" value="NZ_CP007029.1"/>
</dbReference>
<dbReference type="SMART" id="SM01079">
    <property type="entry name" value="CHASE"/>
    <property type="match status" value="1"/>
</dbReference>
<feature type="domain" description="CHASE" evidence="9">
    <location>
        <begin position="389"/>
        <end position="490"/>
    </location>
</feature>
<dbReference type="SMART" id="SM00091">
    <property type="entry name" value="PAS"/>
    <property type="match status" value="1"/>
</dbReference>
<evidence type="ECO:0000259" key="7">
    <source>
        <dbReference type="PROSITE" id="PS50112"/>
    </source>
</evidence>
<dbReference type="InterPro" id="IPR052163">
    <property type="entry name" value="DGC-Regulatory_Protein"/>
</dbReference>
<evidence type="ECO:0000256" key="4">
    <source>
        <dbReference type="ARBA" id="ARBA00022989"/>
    </source>
</evidence>
<dbReference type="OrthoDB" id="5555106at2"/>
<dbReference type="GO" id="GO:0003824">
    <property type="term" value="F:catalytic activity"/>
    <property type="evidence" value="ECO:0007669"/>
    <property type="project" value="UniProtKB-ARBA"/>
</dbReference>
<keyword evidence="4 6" id="KW-1133">Transmembrane helix</keyword>
<feature type="transmembrane region" description="Helical" evidence="6">
    <location>
        <begin position="40"/>
        <end position="61"/>
    </location>
</feature>
<dbReference type="SMART" id="SM00267">
    <property type="entry name" value="GGDEF"/>
    <property type="match status" value="1"/>
</dbReference>
<evidence type="ECO:0000259" key="9">
    <source>
        <dbReference type="PROSITE" id="PS50839"/>
    </source>
</evidence>
<gene>
    <name evidence="11" type="ORF">THITH_09655</name>
</gene>
<dbReference type="InterPro" id="IPR006189">
    <property type="entry name" value="CHASE_dom"/>
</dbReference>
<dbReference type="InterPro" id="IPR000014">
    <property type="entry name" value="PAS"/>
</dbReference>
<evidence type="ECO:0000256" key="1">
    <source>
        <dbReference type="ARBA" id="ARBA00001946"/>
    </source>
</evidence>
<dbReference type="InterPro" id="IPR000160">
    <property type="entry name" value="GGDEF_dom"/>
</dbReference>
<dbReference type="AlphaFoldDB" id="W0DNS1"/>
<feature type="transmembrane region" description="Helical" evidence="6">
    <location>
        <begin position="569"/>
        <end position="592"/>
    </location>
</feature>
<dbReference type="Pfam" id="PF00989">
    <property type="entry name" value="PAS"/>
    <property type="match status" value="1"/>
</dbReference>
<proteinExistence type="predicted"/>
<evidence type="ECO:0000256" key="6">
    <source>
        <dbReference type="SAM" id="Phobius"/>
    </source>
</evidence>
<evidence type="ECO:0000256" key="3">
    <source>
        <dbReference type="ARBA" id="ARBA00022692"/>
    </source>
</evidence>
<dbReference type="NCBIfam" id="TIGR00229">
    <property type="entry name" value="sensory_box"/>
    <property type="match status" value="1"/>
</dbReference>
<dbReference type="PROSITE" id="PS50887">
    <property type="entry name" value="GGDEF"/>
    <property type="match status" value="1"/>
</dbReference>
<feature type="transmembrane region" description="Helical" evidence="6">
    <location>
        <begin position="259"/>
        <end position="280"/>
    </location>
</feature>
<dbReference type="InterPro" id="IPR043128">
    <property type="entry name" value="Rev_trsase/Diguanyl_cyclase"/>
</dbReference>
<dbReference type="InterPro" id="IPR001610">
    <property type="entry name" value="PAC"/>
</dbReference>
<dbReference type="SMART" id="SM00086">
    <property type="entry name" value="PAC"/>
    <property type="match status" value="1"/>
</dbReference>
<dbReference type="Pfam" id="PF03924">
    <property type="entry name" value="CHASE"/>
    <property type="match status" value="1"/>
</dbReference>
<dbReference type="InterPro" id="IPR000700">
    <property type="entry name" value="PAS-assoc_C"/>
</dbReference>
<dbReference type="FunFam" id="3.30.70.270:FF:000001">
    <property type="entry name" value="Diguanylate cyclase domain protein"/>
    <property type="match status" value="1"/>
</dbReference>
<reference evidence="11 12" key="1">
    <citation type="submission" date="2013-12" db="EMBL/GenBank/DDBJ databases">
        <authorList>
            <consortium name="DOE Joint Genome Institute"/>
            <person name="Muyzer G."/>
            <person name="Huntemann M."/>
            <person name="Han J."/>
            <person name="Chen A."/>
            <person name="Kyrpides N."/>
            <person name="Mavromatis K."/>
            <person name="Markowitz V."/>
            <person name="Palaniappan K."/>
            <person name="Ivanova N."/>
            <person name="Schaumberg A."/>
            <person name="Pati A."/>
            <person name="Liolios K."/>
            <person name="Nordberg H.P."/>
            <person name="Cantor M.N."/>
            <person name="Hua S.X."/>
            <person name="Woyke T."/>
        </authorList>
    </citation>
    <scope>NUCLEOTIDE SEQUENCE [LARGE SCALE GENOMIC DNA]</scope>
    <source>
        <strain evidence="11 12">ARh 1</strain>
    </source>
</reference>
<dbReference type="PANTHER" id="PTHR46663:SF3">
    <property type="entry name" value="SLL0267 PROTEIN"/>
    <property type="match status" value="1"/>
</dbReference>